<dbReference type="Proteomes" id="UP000318422">
    <property type="component" value="Unassembled WGS sequence"/>
</dbReference>
<dbReference type="InterPro" id="IPR013976">
    <property type="entry name" value="HDOD"/>
</dbReference>
<dbReference type="SUPFAM" id="SSF55781">
    <property type="entry name" value="GAF domain-like"/>
    <property type="match status" value="1"/>
</dbReference>
<organism evidence="2 3">
    <name type="scientific">Zoogloea ramigera</name>
    <dbReference type="NCBI Taxonomy" id="350"/>
    <lineage>
        <taxon>Bacteria</taxon>
        <taxon>Pseudomonadati</taxon>
        <taxon>Pseudomonadota</taxon>
        <taxon>Betaproteobacteria</taxon>
        <taxon>Rhodocyclales</taxon>
        <taxon>Zoogloeaceae</taxon>
        <taxon>Zoogloea</taxon>
    </lineage>
</organism>
<dbReference type="Gene3D" id="3.30.450.40">
    <property type="match status" value="1"/>
</dbReference>
<protein>
    <submittedName>
        <fullName evidence="2">HDOD domain-containing protein</fullName>
    </submittedName>
</protein>
<feature type="domain" description="HDOD" evidence="1">
    <location>
        <begin position="50"/>
        <end position="245"/>
    </location>
</feature>
<evidence type="ECO:0000259" key="1">
    <source>
        <dbReference type="PROSITE" id="PS51833"/>
    </source>
</evidence>
<evidence type="ECO:0000313" key="2">
    <source>
        <dbReference type="EMBL" id="GEC96454.1"/>
    </source>
</evidence>
<proteinExistence type="predicted"/>
<dbReference type="OrthoDB" id="9791419at2"/>
<comment type="caution">
    <text evidence="2">The sequence shown here is derived from an EMBL/GenBank/DDBJ whole genome shotgun (WGS) entry which is preliminary data.</text>
</comment>
<dbReference type="PANTHER" id="PTHR33525:SF3">
    <property type="entry name" value="RIBONUCLEASE Y"/>
    <property type="match status" value="1"/>
</dbReference>
<dbReference type="PROSITE" id="PS51833">
    <property type="entry name" value="HDOD"/>
    <property type="match status" value="1"/>
</dbReference>
<dbReference type="AlphaFoldDB" id="A0A4Y4CY90"/>
<dbReference type="Gene3D" id="1.10.3210.10">
    <property type="entry name" value="Hypothetical protein af1432"/>
    <property type="match status" value="1"/>
</dbReference>
<dbReference type="InterPro" id="IPR052340">
    <property type="entry name" value="RNase_Y/CdgJ"/>
</dbReference>
<dbReference type="SUPFAM" id="SSF109604">
    <property type="entry name" value="HD-domain/PDEase-like"/>
    <property type="match status" value="1"/>
</dbReference>
<dbReference type="InterPro" id="IPR029016">
    <property type="entry name" value="GAF-like_dom_sf"/>
</dbReference>
<dbReference type="EMBL" id="BJNV01000044">
    <property type="protein sequence ID" value="GEC96454.1"/>
    <property type="molecule type" value="Genomic_DNA"/>
</dbReference>
<gene>
    <name evidence="2" type="ORF">ZRA01_25270</name>
</gene>
<reference evidence="2 3" key="1">
    <citation type="submission" date="2019-06" db="EMBL/GenBank/DDBJ databases">
        <title>Whole genome shotgun sequence of Zoogloea ramigera NBRC 15342.</title>
        <authorList>
            <person name="Hosoyama A."/>
            <person name="Uohara A."/>
            <person name="Ohji S."/>
            <person name="Ichikawa N."/>
        </authorList>
    </citation>
    <scope>NUCLEOTIDE SEQUENCE [LARGE SCALE GENOMIC DNA]</scope>
    <source>
        <strain evidence="2 3">NBRC 15342</strain>
    </source>
</reference>
<dbReference type="PANTHER" id="PTHR33525">
    <property type="match status" value="1"/>
</dbReference>
<accession>A0A4Y4CY90</accession>
<keyword evidence="3" id="KW-1185">Reference proteome</keyword>
<name>A0A4Y4CY90_ZOORA</name>
<evidence type="ECO:0000313" key="3">
    <source>
        <dbReference type="Proteomes" id="UP000318422"/>
    </source>
</evidence>
<dbReference type="Pfam" id="PF08668">
    <property type="entry name" value="HDOD"/>
    <property type="match status" value="1"/>
</dbReference>
<sequence>MKPALRASLRLGGLKLQGRVPLWATGEHMSHSPNSPDLAGWIERIRGREMPVFASTVAALRRIIGDERASASALAQVILKDTPMTTKVLRLANSAYFNHSRQAVNTVSRAIVVLGFNPVAELALSVSLIDSLLAGGLRGRIHVEMARSFHAAVQARWAAQRRGEQQAEEVFIAALLSRVGEMAFWCFGGEQAQALERCMKSACLREEEAQQVVLGFSLRHLSVGLVREWRLGSLAVAALEGDARSRGPERAVLLGQRLALAAEGGWTSLAARQALREMADYLGLPIETVRDEVLANAAQAARIAASFGAVEAGQIIATSGGSNAGVPEFEPEPAGPPVEPDAALQLRILQDVAALTFARAPLADILQMVAEGVFCGVGCERVLVAVLTRDRAQLQGRVALGCGSEALCTRFIFSMEGDPDDLLDAAIDSAQACRIDAARLEHPGTERLLQVTGCDEAVLVPFGTPTRQIGVLYADRQGKPLDDEVWRAVQHFALQAGLAVTLSAADPAGAQAGF</sequence>